<organism evidence="2">
    <name type="scientific">mine drainage metagenome</name>
    <dbReference type="NCBI Taxonomy" id="410659"/>
    <lineage>
        <taxon>unclassified sequences</taxon>
        <taxon>metagenomes</taxon>
        <taxon>ecological metagenomes</taxon>
    </lineage>
</organism>
<proteinExistence type="predicted"/>
<dbReference type="PANTHER" id="PTHR22916:SF3">
    <property type="entry name" value="UDP-GLCNAC:BETAGAL BETA-1,3-N-ACETYLGLUCOSAMINYLTRANSFERASE-LIKE PROTEIN 1"/>
    <property type="match status" value="1"/>
</dbReference>
<keyword evidence="2" id="KW-0808">Transferase</keyword>
<gene>
    <name evidence="2" type="ORF">B1B_15132</name>
</gene>
<dbReference type="EMBL" id="AUZY01010061">
    <property type="protein sequence ID" value="EQD39985.1"/>
    <property type="molecule type" value="Genomic_DNA"/>
</dbReference>
<dbReference type="PANTHER" id="PTHR22916">
    <property type="entry name" value="GLYCOSYLTRANSFERASE"/>
    <property type="match status" value="1"/>
</dbReference>
<protein>
    <submittedName>
        <fullName evidence="2">Beta-1,3-N-acetylglucosaminyltransferase</fullName>
    </submittedName>
</protein>
<dbReference type="InterPro" id="IPR001173">
    <property type="entry name" value="Glyco_trans_2-like"/>
</dbReference>
<accession>T1ADK5</accession>
<evidence type="ECO:0000259" key="1">
    <source>
        <dbReference type="Pfam" id="PF00535"/>
    </source>
</evidence>
<name>T1ADK5_9ZZZZ</name>
<dbReference type="GO" id="GO:0016758">
    <property type="term" value="F:hexosyltransferase activity"/>
    <property type="evidence" value="ECO:0007669"/>
    <property type="project" value="UniProtKB-ARBA"/>
</dbReference>
<feature type="non-terminal residue" evidence="2">
    <location>
        <position position="163"/>
    </location>
</feature>
<dbReference type="SUPFAM" id="SSF53448">
    <property type="entry name" value="Nucleotide-diphospho-sugar transferases"/>
    <property type="match status" value="1"/>
</dbReference>
<comment type="caution">
    <text evidence="2">The sequence shown here is derived from an EMBL/GenBank/DDBJ whole genome shotgun (WGS) entry which is preliminary data.</text>
</comment>
<feature type="domain" description="Glycosyltransferase 2-like" evidence="1">
    <location>
        <begin position="8"/>
        <end position="115"/>
    </location>
</feature>
<dbReference type="AlphaFoldDB" id="T1ADK5"/>
<reference evidence="2" key="2">
    <citation type="journal article" date="2014" name="ISME J.">
        <title>Microbial stratification in low pH oxic and suboxic macroscopic growths along an acid mine drainage.</title>
        <authorList>
            <person name="Mendez-Garcia C."/>
            <person name="Mesa V."/>
            <person name="Sprenger R.R."/>
            <person name="Richter M."/>
            <person name="Diez M.S."/>
            <person name="Solano J."/>
            <person name="Bargiela R."/>
            <person name="Golyshina O.V."/>
            <person name="Manteca A."/>
            <person name="Ramos J.L."/>
            <person name="Gallego J.R."/>
            <person name="Llorente I."/>
            <person name="Martins Dos Santos V.A."/>
            <person name="Jensen O.N."/>
            <person name="Pelaez A.I."/>
            <person name="Sanchez J."/>
            <person name="Ferrer M."/>
        </authorList>
    </citation>
    <scope>NUCLEOTIDE SEQUENCE</scope>
</reference>
<reference evidence="2" key="1">
    <citation type="submission" date="2013-08" db="EMBL/GenBank/DDBJ databases">
        <authorList>
            <person name="Mendez C."/>
            <person name="Richter M."/>
            <person name="Ferrer M."/>
            <person name="Sanchez J."/>
        </authorList>
    </citation>
    <scope>NUCLEOTIDE SEQUENCE</scope>
</reference>
<dbReference type="Gene3D" id="3.90.550.10">
    <property type="entry name" value="Spore Coat Polysaccharide Biosynthesis Protein SpsA, Chain A"/>
    <property type="match status" value="1"/>
</dbReference>
<evidence type="ECO:0000313" key="2">
    <source>
        <dbReference type="EMBL" id="EQD39985.1"/>
    </source>
</evidence>
<dbReference type="CDD" id="cd00761">
    <property type="entry name" value="Glyco_tranf_GTA_type"/>
    <property type="match status" value="1"/>
</dbReference>
<sequence length="163" mass="18035">MPKSPLVSVLVSAYGESPYLGDALASVAGQSEEAGSLEVVLVTDRHRPLDRLPEGTRRLAGQVREVISSEPDKGPFFTRGIRSCQGEIVSFLNDDDLWLPGKVAAVRRWMEPSRTVGFHRGGVHFYDGHPTSPPGWHRLSTRAADKPVRIRRGRSRWPADLGR</sequence>
<dbReference type="InterPro" id="IPR029044">
    <property type="entry name" value="Nucleotide-diphossugar_trans"/>
</dbReference>
<keyword evidence="2" id="KW-0328">Glycosyltransferase</keyword>
<dbReference type="Pfam" id="PF00535">
    <property type="entry name" value="Glycos_transf_2"/>
    <property type="match status" value="1"/>
</dbReference>